<proteinExistence type="predicted"/>
<evidence type="ECO:0000313" key="1">
    <source>
        <dbReference type="Proteomes" id="UP000887581"/>
    </source>
</evidence>
<dbReference type="WBParaSite" id="sdigi.contig10.g1135.t1">
    <property type="protein sequence ID" value="sdigi.contig10.g1135.t1"/>
    <property type="gene ID" value="sdigi.contig10.g1135"/>
</dbReference>
<organism evidence="1 2">
    <name type="scientific">Setaria digitata</name>
    <dbReference type="NCBI Taxonomy" id="48799"/>
    <lineage>
        <taxon>Eukaryota</taxon>
        <taxon>Metazoa</taxon>
        <taxon>Ecdysozoa</taxon>
        <taxon>Nematoda</taxon>
        <taxon>Chromadorea</taxon>
        <taxon>Rhabditida</taxon>
        <taxon>Spirurina</taxon>
        <taxon>Spiruromorpha</taxon>
        <taxon>Filarioidea</taxon>
        <taxon>Setariidae</taxon>
        <taxon>Setaria</taxon>
    </lineage>
</organism>
<name>A0A915PFY2_9BILA</name>
<sequence>MGSLDKLGLSEHRAETVRTWDGLRQPATVDMFNHNFEWIAGRARISRRKYCPNIRVRIVIYRSAKLAGAHNKIATMFGLI</sequence>
<dbReference type="Proteomes" id="UP000887581">
    <property type="component" value="Unplaced"/>
</dbReference>
<keyword evidence="1" id="KW-1185">Reference proteome</keyword>
<protein>
    <submittedName>
        <fullName evidence="2">Uncharacterized protein</fullName>
    </submittedName>
</protein>
<accession>A0A915PFY2</accession>
<dbReference type="AlphaFoldDB" id="A0A915PFY2"/>
<evidence type="ECO:0000313" key="2">
    <source>
        <dbReference type="WBParaSite" id="sdigi.contig10.g1135.t1"/>
    </source>
</evidence>
<reference evidence="2" key="1">
    <citation type="submission" date="2022-11" db="UniProtKB">
        <authorList>
            <consortium name="WormBaseParasite"/>
        </authorList>
    </citation>
    <scope>IDENTIFICATION</scope>
</reference>